<organism evidence="4">
    <name type="scientific">Opuntia streptacantha</name>
    <name type="common">Prickly pear cactus</name>
    <name type="synonym">Opuntia cardona</name>
    <dbReference type="NCBI Taxonomy" id="393608"/>
    <lineage>
        <taxon>Eukaryota</taxon>
        <taxon>Viridiplantae</taxon>
        <taxon>Streptophyta</taxon>
        <taxon>Embryophyta</taxon>
        <taxon>Tracheophyta</taxon>
        <taxon>Spermatophyta</taxon>
        <taxon>Magnoliopsida</taxon>
        <taxon>eudicotyledons</taxon>
        <taxon>Gunneridae</taxon>
        <taxon>Pentapetalae</taxon>
        <taxon>Caryophyllales</taxon>
        <taxon>Cactineae</taxon>
        <taxon>Cactaceae</taxon>
        <taxon>Opuntioideae</taxon>
        <taxon>Opuntia</taxon>
    </lineage>
</organism>
<feature type="repeat" description="PPR" evidence="2">
    <location>
        <begin position="223"/>
        <end position="257"/>
    </location>
</feature>
<sequence>MNFRILSIPYLHSKGRFSKCPAYLTILQTVLCVKAFSTHRSEQCVEFKCLNKALRVTDLLYPKPIRNSNQEIHLQLIQDFLQSHPEYFAEEKPFSDFPVSQSQSPSNQKPSSSSIRLNDPILKGENPFNLKVSSLFVKKKDPILGVARLHKEGLKIDAALLSHALSACGYRENLRCGIQLQGLAIREGFSANVYVGSALISMYSKCRDQHSAFKMFKEMPMRNIVSWTALISGFAQECQLDRCLGLYSQMRNSAVKPNEFTLTSLLSACVSSGFLVQGRIIHCQAVLWGVDSYIHVANALISMYCKCGNVQHAFCVFASMHDKDLVTWNSMIAGYALHGLAKQAISFFEEMRKQKIRPDCITFLGVLSSCRHAGLVNEGRFYFNLMRECGVIPDVGHYSCIVDLLGRVGLMEEARDWILAMPIQPNAIIWGSLLSSCRLHDNVWIGIEAAESRLALEPSCASTHVQLAKLYARVGLWDEVAKVRKLMKDIDVKTNPGYSWIEIGNEVCRFGVNGASSSRMSEILSVLGALMDHMAVSDDVSELHEESHDDACCT</sequence>
<dbReference type="InterPro" id="IPR011990">
    <property type="entry name" value="TPR-like_helical_dom_sf"/>
</dbReference>
<accession>A0A7C8Z4X8</accession>
<dbReference type="NCBIfam" id="TIGR00756">
    <property type="entry name" value="PPR"/>
    <property type="match status" value="4"/>
</dbReference>
<feature type="region of interest" description="Disordered" evidence="3">
    <location>
        <begin position="96"/>
        <end position="116"/>
    </location>
</feature>
<dbReference type="GO" id="GO:0009451">
    <property type="term" value="P:RNA modification"/>
    <property type="evidence" value="ECO:0007669"/>
    <property type="project" value="InterPro"/>
</dbReference>
<dbReference type="Pfam" id="PF20431">
    <property type="entry name" value="E_motif"/>
    <property type="match status" value="1"/>
</dbReference>
<feature type="compositionally biased region" description="Low complexity" evidence="3">
    <location>
        <begin position="98"/>
        <end position="114"/>
    </location>
</feature>
<keyword evidence="1" id="KW-0677">Repeat</keyword>
<reference evidence="4" key="1">
    <citation type="journal article" date="2013" name="J. Plant Res.">
        <title>Effect of fungi and light on seed germination of three Opuntia species from semiarid lands of central Mexico.</title>
        <authorList>
            <person name="Delgado-Sanchez P."/>
            <person name="Jimenez-Bremont J.F."/>
            <person name="Guerrero-Gonzalez Mde L."/>
            <person name="Flores J."/>
        </authorList>
    </citation>
    <scope>NUCLEOTIDE SEQUENCE</scope>
    <source>
        <tissue evidence="4">Cladode</tissue>
    </source>
</reference>
<dbReference type="Pfam" id="PF13041">
    <property type="entry name" value="PPR_2"/>
    <property type="match status" value="2"/>
</dbReference>
<feature type="repeat" description="PPR" evidence="2">
    <location>
        <begin position="324"/>
        <end position="358"/>
    </location>
</feature>
<dbReference type="AlphaFoldDB" id="A0A7C8Z4X8"/>
<proteinExistence type="predicted"/>
<evidence type="ECO:0000256" key="1">
    <source>
        <dbReference type="ARBA" id="ARBA00022737"/>
    </source>
</evidence>
<dbReference type="FunFam" id="1.25.40.10:FF:000378">
    <property type="entry name" value="Pentatricopeptide repeat-containing protein mitochondrial"/>
    <property type="match status" value="1"/>
</dbReference>
<dbReference type="InterPro" id="IPR002885">
    <property type="entry name" value="PPR_rpt"/>
</dbReference>
<evidence type="ECO:0000256" key="2">
    <source>
        <dbReference type="PROSITE-ProRule" id="PRU00708"/>
    </source>
</evidence>
<dbReference type="Pfam" id="PF01535">
    <property type="entry name" value="PPR"/>
    <property type="match status" value="1"/>
</dbReference>
<reference evidence="4" key="2">
    <citation type="submission" date="2020-07" db="EMBL/GenBank/DDBJ databases">
        <authorList>
            <person name="Vera ALvarez R."/>
            <person name="Arias-Moreno D.M."/>
            <person name="Jimenez-Jacinto V."/>
            <person name="Jimenez-Bremont J.F."/>
            <person name="Swaminathan K."/>
            <person name="Moose S.P."/>
            <person name="Guerrero-Gonzalez M.L."/>
            <person name="Marino-Ramirez L."/>
            <person name="Landsman D."/>
            <person name="Rodriguez-Kessler M."/>
            <person name="Delgado-Sanchez P."/>
        </authorList>
    </citation>
    <scope>NUCLEOTIDE SEQUENCE</scope>
    <source>
        <tissue evidence="4">Cladode</tissue>
    </source>
</reference>
<evidence type="ECO:0000313" key="4">
    <source>
        <dbReference type="EMBL" id="MBA4633673.1"/>
    </source>
</evidence>
<dbReference type="PANTHER" id="PTHR47926:SF438">
    <property type="entry name" value="PENTATRICOPEPTIDE REPEAT-CONTAINING PROTEIN"/>
    <property type="match status" value="1"/>
</dbReference>
<dbReference type="GO" id="GO:0003723">
    <property type="term" value="F:RNA binding"/>
    <property type="evidence" value="ECO:0007669"/>
    <property type="project" value="InterPro"/>
</dbReference>
<dbReference type="InterPro" id="IPR046960">
    <property type="entry name" value="PPR_At4g14850-like_plant"/>
</dbReference>
<evidence type="ECO:0000256" key="3">
    <source>
        <dbReference type="SAM" id="MobiDB-lite"/>
    </source>
</evidence>
<dbReference type="EMBL" id="GISG01087745">
    <property type="protein sequence ID" value="MBA4633670.1"/>
    <property type="molecule type" value="Transcribed_RNA"/>
</dbReference>
<dbReference type="PANTHER" id="PTHR47926">
    <property type="entry name" value="PENTATRICOPEPTIDE REPEAT-CONTAINING PROTEIN"/>
    <property type="match status" value="1"/>
</dbReference>
<protein>
    <submittedName>
        <fullName evidence="4">Uncharacterized protein</fullName>
    </submittedName>
</protein>
<name>A0A7C8Z4X8_OPUST</name>
<dbReference type="EMBL" id="GISG01087750">
    <property type="protein sequence ID" value="MBA4633673.1"/>
    <property type="molecule type" value="Transcribed_RNA"/>
</dbReference>
<dbReference type="Gene3D" id="1.25.40.10">
    <property type="entry name" value="Tetratricopeptide repeat domain"/>
    <property type="match status" value="2"/>
</dbReference>
<dbReference type="PROSITE" id="PS51375">
    <property type="entry name" value="PPR"/>
    <property type="match status" value="2"/>
</dbReference>
<dbReference type="InterPro" id="IPR046848">
    <property type="entry name" value="E_motif"/>
</dbReference>
<dbReference type="FunFam" id="1.25.40.10:FF:001139">
    <property type="entry name" value="Uncharacterized protein"/>
    <property type="match status" value="1"/>
</dbReference>